<evidence type="ECO:0000256" key="3">
    <source>
        <dbReference type="ARBA" id="ARBA00022840"/>
    </source>
</evidence>
<dbReference type="InterPro" id="IPR017871">
    <property type="entry name" value="ABC_transporter-like_CS"/>
</dbReference>
<reference evidence="6" key="1">
    <citation type="submission" date="2017-05" db="EMBL/GenBank/DDBJ databases">
        <authorList>
            <person name="Sharma S."/>
            <person name="Sidhu C."/>
            <person name="Pinnaka A.K."/>
        </authorList>
    </citation>
    <scope>NUCLEOTIDE SEQUENCE [LARGE SCALE GENOMIC DNA]</scope>
    <source>
        <strain evidence="6">AK93</strain>
    </source>
</reference>
<dbReference type="PROSITE" id="PS50893">
    <property type="entry name" value="ABC_TRANSPORTER_2"/>
    <property type="match status" value="1"/>
</dbReference>
<comment type="caution">
    <text evidence="5">The sequence shown here is derived from an EMBL/GenBank/DDBJ whole genome shotgun (WGS) entry which is preliminary data.</text>
</comment>
<name>A0A3E0WYS8_9GAMM</name>
<dbReference type="EMBL" id="NFZW01000005">
    <property type="protein sequence ID" value="RFA38160.1"/>
    <property type="molecule type" value="Genomic_DNA"/>
</dbReference>
<dbReference type="GO" id="GO:0005524">
    <property type="term" value="F:ATP binding"/>
    <property type="evidence" value="ECO:0007669"/>
    <property type="project" value="UniProtKB-KW"/>
</dbReference>
<dbReference type="Proteomes" id="UP000256763">
    <property type="component" value="Unassembled WGS sequence"/>
</dbReference>
<dbReference type="InterPro" id="IPR050763">
    <property type="entry name" value="ABC_transporter_ATP-binding"/>
</dbReference>
<evidence type="ECO:0000259" key="4">
    <source>
        <dbReference type="PROSITE" id="PS50893"/>
    </source>
</evidence>
<protein>
    <submittedName>
        <fullName evidence="5">ABC transporter</fullName>
    </submittedName>
</protein>
<accession>A0A3E0WYS8</accession>
<dbReference type="RefSeq" id="WP_116301475.1">
    <property type="nucleotide sequence ID" value="NZ_NFZV01000004.1"/>
</dbReference>
<evidence type="ECO:0000256" key="2">
    <source>
        <dbReference type="ARBA" id="ARBA00022741"/>
    </source>
</evidence>
<dbReference type="InterPro" id="IPR027417">
    <property type="entry name" value="P-loop_NTPase"/>
</dbReference>
<gene>
    <name evidence="5" type="ORF">CAL65_07185</name>
</gene>
<sequence length="318" mass="35705">MKALSLKRLTKHYGDKVQALNGIDLEVEEGEFFGLLGPNGAGKSTAIGIISSLVTKTSGTAQVFGYDIDQEPWQAKSLLGLVPQEFNFNNFETVEQIVLNQAGYYGIPRKEARQRAERHLKALDLWNKRHAISRTLSGGMKRRLMIARALIHDPKLLILDEPTAGVDIELRRSLWQFLRTINEQGTTIILTTHYLEEAETLCKNIAIIDQGRIIEHTDVKTLLKKLNTQSFILDVNGELEHLRIPKGYKVQRLDAGTLEAEITAQQNLTALFAELADQGIEVISMKNKANRLEELFLHMLHKANQETPAPGHNQASLK</sequence>
<dbReference type="AlphaFoldDB" id="A0A3E0WYS8"/>
<evidence type="ECO:0000256" key="1">
    <source>
        <dbReference type="ARBA" id="ARBA00022448"/>
    </source>
</evidence>
<dbReference type="InterPro" id="IPR003593">
    <property type="entry name" value="AAA+_ATPase"/>
</dbReference>
<organism evidence="5 6">
    <name type="scientific">Alkalilimnicola ehrlichii</name>
    <dbReference type="NCBI Taxonomy" id="351052"/>
    <lineage>
        <taxon>Bacteria</taxon>
        <taxon>Pseudomonadati</taxon>
        <taxon>Pseudomonadota</taxon>
        <taxon>Gammaproteobacteria</taxon>
        <taxon>Chromatiales</taxon>
        <taxon>Ectothiorhodospiraceae</taxon>
        <taxon>Alkalilimnicola</taxon>
    </lineage>
</organism>
<dbReference type="GO" id="GO:0016887">
    <property type="term" value="F:ATP hydrolysis activity"/>
    <property type="evidence" value="ECO:0007669"/>
    <property type="project" value="InterPro"/>
</dbReference>
<dbReference type="PROSITE" id="PS00211">
    <property type="entry name" value="ABC_TRANSPORTER_1"/>
    <property type="match status" value="1"/>
</dbReference>
<proteinExistence type="predicted"/>
<dbReference type="InterPro" id="IPR003439">
    <property type="entry name" value="ABC_transporter-like_ATP-bd"/>
</dbReference>
<keyword evidence="2" id="KW-0547">Nucleotide-binding</keyword>
<dbReference type="PANTHER" id="PTHR42711:SF15">
    <property type="entry name" value="ABC-TYPE MULTIDRUG TRANSPORT SYSTEM, ATPASE COMPONENT"/>
    <property type="match status" value="1"/>
</dbReference>
<dbReference type="SMART" id="SM00382">
    <property type="entry name" value="AAA"/>
    <property type="match status" value="1"/>
</dbReference>
<feature type="domain" description="ABC transporter" evidence="4">
    <location>
        <begin position="4"/>
        <end position="235"/>
    </location>
</feature>
<evidence type="ECO:0000313" key="6">
    <source>
        <dbReference type="Proteomes" id="UP000256763"/>
    </source>
</evidence>
<dbReference type="PANTHER" id="PTHR42711">
    <property type="entry name" value="ABC TRANSPORTER ATP-BINDING PROTEIN"/>
    <property type="match status" value="1"/>
</dbReference>
<dbReference type="OrthoDB" id="9775490at2"/>
<evidence type="ECO:0000313" key="5">
    <source>
        <dbReference type="EMBL" id="RFA38160.1"/>
    </source>
</evidence>
<dbReference type="SUPFAM" id="SSF52540">
    <property type="entry name" value="P-loop containing nucleoside triphosphate hydrolases"/>
    <property type="match status" value="1"/>
</dbReference>
<keyword evidence="3" id="KW-0067">ATP-binding</keyword>
<dbReference type="Pfam" id="PF00005">
    <property type="entry name" value="ABC_tran"/>
    <property type="match status" value="1"/>
</dbReference>
<keyword evidence="6" id="KW-1185">Reference proteome</keyword>
<keyword evidence="1" id="KW-0813">Transport</keyword>
<dbReference type="Gene3D" id="3.40.50.300">
    <property type="entry name" value="P-loop containing nucleotide triphosphate hydrolases"/>
    <property type="match status" value="1"/>
</dbReference>